<dbReference type="Pfam" id="PF21818">
    <property type="entry name" value="DUF6884"/>
    <property type="match status" value="1"/>
</dbReference>
<dbReference type="STRING" id="1457250.GCA_000755225_02528"/>
<protein>
    <recommendedName>
        <fullName evidence="1">DUF6884 domain-containing protein</fullName>
    </recommendedName>
</protein>
<evidence type="ECO:0000313" key="2">
    <source>
        <dbReference type="EMBL" id="QCC49918.1"/>
    </source>
</evidence>
<gene>
    <name evidence="2" type="ORF">DV733_01175</name>
</gene>
<organism evidence="2 3">
    <name type="scientific">Halapricum salinum</name>
    <dbReference type="NCBI Taxonomy" id="1457250"/>
    <lineage>
        <taxon>Archaea</taxon>
        <taxon>Methanobacteriati</taxon>
        <taxon>Methanobacteriota</taxon>
        <taxon>Stenosarchaea group</taxon>
        <taxon>Halobacteria</taxon>
        <taxon>Halobacteriales</taxon>
        <taxon>Haloarculaceae</taxon>
        <taxon>Halapricum</taxon>
    </lineage>
</organism>
<dbReference type="GeneID" id="89227144"/>
<dbReference type="InterPro" id="IPR049251">
    <property type="entry name" value="DUF6884"/>
</dbReference>
<reference evidence="2 3" key="1">
    <citation type="journal article" date="2019" name="Nat. Commun.">
        <title>A new type of DNA phosphorothioation-based antiviral system in archaea.</title>
        <authorList>
            <person name="Xiong L."/>
            <person name="Liu S."/>
            <person name="Chen S."/>
            <person name="Xiao Y."/>
            <person name="Zhu B."/>
            <person name="Gao Y."/>
            <person name="Zhang Y."/>
            <person name="Chen B."/>
            <person name="Luo J."/>
            <person name="Deng Z."/>
            <person name="Chen X."/>
            <person name="Wang L."/>
            <person name="Chen S."/>
        </authorList>
    </citation>
    <scope>NUCLEOTIDE SEQUENCE [LARGE SCALE GENOMIC DNA]</scope>
    <source>
        <strain evidence="2 3">CBA1105</strain>
    </source>
</reference>
<dbReference type="KEGG" id="hsn:DV733_01175"/>
<keyword evidence="3" id="KW-1185">Reference proteome</keyword>
<dbReference type="AlphaFoldDB" id="A0A4D6H9U0"/>
<dbReference type="EMBL" id="CP031310">
    <property type="protein sequence ID" value="QCC49918.1"/>
    <property type="molecule type" value="Genomic_DNA"/>
</dbReference>
<evidence type="ECO:0000313" key="3">
    <source>
        <dbReference type="Proteomes" id="UP000296706"/>
    </source>
</evidence>
<proteinExistence type="predicted"/>
<sequence>MASLLVQSCSATKEQVDTPVPALDLYDGYFFRIIKKALRTGRFQSGIDIMIISAEHGVVEPDQEIGYYDRRMDTERADELNDQVVSAIASKVTTNGYDNVWINLGKDYLPAVDGVESAVDVPVDYIEGTGIGMKGKRLKHLVSSGRSIPVHGD</sequence>
<dbReference type="RefSeq" id="WP_049993358.1">
    <property type="nucleotide sequence ID" value="NZ_CP031310.1"/>
</dbReference>
<dbReference type="Proteomes" id="UP000296706">
    <property type="component" value="Chromosome"/>
</dbReference>
<accession>A0A4D6H9U0</accession>
<name>A0A4D6H9U0_9EURY</name>
<feature type="domain" description="DUF6884" evidence="1">
    <location>
        <begin position="8"/>
        <end position="138"/>
    </location>
</feature>
<evidence type="ECO:0000259" key="1">
    <source>
        <dbReference type="Pfam" id="PF21818"/>
    </source>
</evidence>